<evidence type="ECO:0000256" key="6">
    <source>
        <dbReference type="SAM" id="MobiDB-lite"/>
    </source>
</evidence>
<sequence>MSSWKKASKTNQRTHRERHQPASRSHLGLLEKKKDYRQRVADYHQKQKTIKLLKKRALNRNPDEFYFHMINSRVEDGEHLELEKEDEHTPDQIRLMQSQDLRYVTTKRTTELRKINRLQSQLHLLDAANKVRNKHIFFVDTEKEARKLDVAKKLDTHPALLNRRVNRPRMSALKSMTLPDVDEAELEKLTSEREKAYMELQKRIEREKELSVIQQKLELKRHLLNKKESAPKRIKAGTKDAPPVYQWKYERKR</sequence>
<dbReference type="PANTHER" id="PTHR12838:SF0">
    <property type="entry name" value="U3 SMALL NUCLEOLAR RNA-ASSOCIATED PROTEIN 11-RELATED"/>
    <property type="match status" value="1"/>
</dbReference>
<dbReference type="InterPro" id="IPR007144">
    <property type="entry name" value="SSU_processome_Utp11"/>
</dbReference>
<gene>
    <name evidence="7" type="ORF">ANN_16602</name>
</gene>
<organism evidence="7 8">
    <name type="scientific">Periplaneta americana</name>
    <name type="common">American cockroach</name>
    <name type="synonym">Blatta americana</name>
    <dbReference type="NCBI Taxonomy" id="6978"/>
    <lineage>
        <taxon>Eukaryota</taxon>
        <taxon>Metazoa</taxon>
        <taxon>Ecdysozoa</taxon>
        <taxon>Arthropoda</taxon>
        <taxon>Hexapoda</taxon>
        <taxon>Insecta</taxon>
        <taxon>Pterygota</taxon>
        <taxon>Neoptera</taxon>
        <taxon>Polyneoptera</taxon>
        <taxon>Dictyoptera</taxon>
        <taxon>Blattodea</taxon>
        <taxon>Blattoidea</taxon>
        <taxon>Blattidae</taxon>
        <taxon>Blattinae</taxon>
        <taxon>Periplaneta</taxon>
    </lineage>
</organism>
<feature type="region of interest" description="Disordered" evidence="6">
    <location>
        <begin position="1"/>
        <end position="29"/>
    </location>
</feature>
<evidence type="ECO:0000256" key="1">
    <source>
        <dbReference type="ARBA" id="ARBA00004604"/>
    </source>
</evidence>
<protein>
    <recommendedName>
        <fullName evidence="5">U3 small nucleolar RNA-associated protein 11</fullName>
        <shortName evidence="5">U3 snoRNA-associated protein 11</shortName>
    </recommendedName>
</protein>
<evidence type="ECO:0000256" key="2">
    <source>
        <dbReference type="ARBA" id="ARBA00008105"/>
    </source>
</evidence>
<evidence type="ECO:0000256" key="3">
    <source>
        <dbReference type="ARBA" id="ARBA00022552"/>
    </source>
</evidence>
<keyword evidence="3 5" id="KW-0698">rRNA processing</keyword>
<accession>A0ABQ8SQU8</accession>
<evidence type="ECO:0000313" key="7">
    <source>
        <dbReference type="EMBL" id="KAJ4436569.1"/>
    </source>
</evidence>
<dbReference type="Proteomes" id="UP001148838">
    <property type="component" value="Unassembled WGS sequence"/>
</dbReference>
<keyword evidence="4 5" id="KW-0539">Nucleus</keyword>
<dbReference type="Pfam" id="PF03998">
    <property type="entry name" value="Utp11"/>
    <property type="match status" value="1"/>
</dbReference>
<dbReference type="EMBL" id="JAJSOF020000021">
    <property type="protein sequence ID" value="KAJ4436569.1"/>
    <property type="molecule type" value="Genomic_DNA"/>
</dbReference>
<evidence type="ECO:0000313" key="8">
    <source>
        <dbReference type="Proteomes" id="UP001148838"/>
    </source>
</evidence>
<comment type="subcellular location">
    <subcellularLocation>
        <location evidence="1 5">Nucleus</location>
        <location evidence="1 5">Nucleolus</location>
    </subcellularLocation>
</comment>
<comment type="caution">
    <text evidence="7">The sequence shown here is derived from an EMBL/GenBank/DDBJ whole genome shotgun (WGS) entry which is preliminary data.</text>
</comment>
<name>A0ABQ8SQU8_PERAM</name>
<comment type="function">
    <text evidence="5">Involved in nucleolar processing of pre-18S ribosomal RNA.</text>
</comment>
<comment type="subunit">
    <text evidence="5">Component of the ribosomal small subunit (SSU) processome.</text>
</comment>
<evidence type="ECO:0000256" key="5">
    <source>
        <dbReference type="PIRNR" id="PIRNR015952"/>
    </source>
</evidence>
<evidence type="ECO:0000256" key="4">
    <source>
        <dbReference type="ARBA" id="ARBA00023242"/>
    </source>
</evidence>
<comment type="similarity">
    <text evidence="2 5">Belongs to the UTP11 family.</text>
</comment>
<proteinExistence type="inferred from homology"/>
<reference evidence="7 8" key="1">
    <citation type="journal article" date="2022" name="Allergy">
        <title>Genome assembly and annotation of Periplaneta americana reveal a comprehensive cockroach allergen profile.</title>
        <authorList>
            <person name="Wang L."/>
            <person name="Xiong Q."/>
            <person name="Saelim N."/>
            <person name="Wang L."/>
            <person name="Nong W."/>
            <person name="Wan A.T."/>
            <person name="Shi M."/>
            <person name="Liu X."/>
            <person name="Cao Q."/>
            <person name="Hui J.H.L."/>
            <person name="Sookrung N."/>
            <person name="Leung T.F."/>
            <person name="Tungtrongchitr A."/>
            <person name="Tsui S.K.W."/>
        </authorList>
    </citation>
    <scope>NUCLEOTIDE SEQUENCE [LARGE SCALE GENOMIC DNA]</scope>
    <source>
        <strain evidence="7">PWHHKU_190912</strain>
    </source>
</reference>
<dbReference type="PANTHER" id="PTHR12838">
    <property type="entry name" value="U3 SMALL NUCLEOLAR RNA-ASSOCIATED PROTEIN 11"/>
    <property type="match status" value="1"/>
</dbReference>
<dbReference type="PIRSF" id="PIRSF015952">
    <property type="entry name" value="U3snoRNP11"/>
    <property type="match status" value="1"/>
</dbReference>
<keyword evidence="8" id="KW-1185">Reference proteome</keyword>
<feature type="compositionally biased region" description="Basic residues" evidence="6">
    <location>
        <begin position="1"/>
        <end position="18"/>
    </location>
</feature>
<feature type="region of interest" description="Disordered" evidence="6">
    <location>
        <begin position="227"/>
        <end position="253"/>
    </location>
</feature>